<organism evidence="1 2">
    <name type="scientific">Microcystis aeruginosa Ma_QC_C_20070703_M131</name>
    <dbReference type="NCBI Taxonomy" id="2486263"/>
    <lineage>
        <taxon>Bacteria</taxon>
        <taxon>Bacillati</taxon>
        <taxon>Cyanobacteriota</taxon>
        <taxon>Cyanophyceae</taxon>
        <taxon>Oscillatoriophycideae</taxon>
        <taxon>Chroococcales</taxon>
        <taxon>Microcystaceae</taxon>
        <taxon>Microcystis</taxon>
    </lineage>
</organism>
<evidence type="ECO:0000313" key="2">
    <source>
        <dbReference type="Proteomes" id="UP000316443"/>
    </source>
</evidence>
<comment type="caution">
    <text evidence="1">The sequence shown here is derived from an EMBL/GenBank/DDBJ whole genome shotgun (WGS) entry which is preliminary data.</text>
</comment>
<evidence type="ECO:0000313" key="1">
    <source>
        <dbReference type="EMBL" id="TRT52779.1"/>
    </source>
</evidence>
<dbReference type="InterPro" id="IPR046731">
    <property type="entry name" value="DUF6623"/>
</dbReference>
<protein>
    <submittedName>
        <fullName evidence="1">Uncharacterized protein</fullName>
    </submittedName>
</protein>
<dbReference type="EMBL" id="SFCA01000156">
    <property type="protein sequence ID" value="TRT52779.1"/>
    <property type="molecule type" value="Genomic_DNA"/>
</dbReference>
<reference evidence="1 2" key="1">
    <citation type="submission" date="2019-01" db="EMBL/GenBank/DDBJ databases">
        <title>Coherence of Microcystis species and biogeography revealed through population genomics.</title>
        <authorList>
            <person name="Perez-Carrascal O.M."/>
            <person name="Terrat Y."/>
            <person name="Giani A."/>
            <person name="Fortin N."/>
            <person name="Tromas N."/>
            <person name="Shapiro B.J."/>
        </authorList>
    </citation>
    <scope>NUCLEOTIDE SEQUENCE [LARGE SCALE GENOMIC DNA]</scope>
    <source>
        <strain evidence="1">Ma_QC_C_20070703_M131</strain>
    </source>
</reference>
<accession>A0A551XVN6</accession>
<gene>
    <name evidence="1" type="ORF">EWV85_15140</name>
</gene>
<name>A0A551XVN6_MICAE</name>
<dbReference type="Proteomes" id="UP000316443">
    <property type="component" value="Unassembled WGS sequence"/>
</dbReference>
<dbReference type="Pfam" id="PF20328">
    <property type="entry name" value="DUF6623"/>
    <property type="match status" value="1"/>
</dbReference>
<proteinExistence type="predicted"/>
<sequence length="454" mass="50487">MSDNNIEIKVFGSRKEYASLDSQDEPRVAEVIRTRVLPQSEAEYFRVNVKVKRRRDRTPAYLVAYLLRKDIYLAEVVKVDVDSDFQVSDITYNYEDSDEDEDEEGEDYTEEENYLKEEWDEYAFDFVAATPVPEISTAKAAVEYLHDLATKAGLKSRMLLGAEATVANYKLYLTSGLKGFVNVGHGNPNGIALADGSLNADWFQKLSGNPLKPGVIYFNSCQVHNEPLKSAVMQAGARTFIGGIVNLLIGPSEEVCKCFWNKILTSTIQMGDALHQCEKDKYPNEGAHGISGDTGPFSIVNLKLARAMWVHGHSMQIEYPDRLDLEKRMGFYIQVRGKPFTSNWFHFAIPTPVIVDGTRLLVGSVMIRFRTGPGASVYAVHVYDGETKIAAHDGLNLSPQSGFSWPRFDVPTHPPIRWGLGISIGVRFGDGANLPANKLLVEISSVGCDFAVKV</sequence>
<dbReference type="AlphaFoldDB" id="A0A551XVN6"/>